<reference evidence="2 3" key="1">
    <citation type="submission" date="2016-10" db="EMBL/GenBank/DDBJ databases">
        <authorList>
            <person name="de Groot N.N."/>
        </authorList>
    </citation>
    <scope>NUCLEOTIDE SEQUENCE [LARGE SCALE GENOMIC DNA]</scope>
    <source>
        <strain evidence="2 3">DSM 15283</strain>
    </source>
</reference>
<dbReference type="OrthoDB" id="7658992at2"/>
<dbReference type="AlphaFoldDB" id="A0A1I4LLU8"/>
<protein>
    <recommendedName>
        <fullName evidence="4">DUF5333 domain-containing protein</fullName>
    </recommendedName>
</protein>
<gene>
    <name evidence="2" type="ORF">SAMN04488042_102148</name>
</gene>
<dbReference type="EMBL" id="FOTQ01000002">
    <property type="protein sequence ID" value="SFL92068.1"/>
    <property type="molecule type" value="Genomic_DNA"/>
</dbReference>
<proteinExistence type="predicted"/>
<organism evidence="2 3">
    <name type="scientific">Shimia aestuarii</name>
    <dbReference type="NCBI Taxonomy" id="254406"/>
    <lineage>
        <taxon>Bacteria</taxon>
        <taxon>Pseudomonadati</taxon>
        <taxon>Pseudomonadota</taxon>
        <taxon>Alphaproteobacteria</taxon>
        <taxon>Rhodobacterales</taxon>
        <taxon>Roseobacteraceae</taxon>
    </lineage>
</organism>
<dbReference type="RefSeq" id="WP_093092940.1">
    <property type="nucleotide sequence ID" value="NZ_FOTQ01000002.1"/>
</dbReference>
<name>A0A1I4LLU8_9RHOB</name>
<evidence type="ECO:0000313" key="2">
    <source>
        <dbReference type="EMBL" id="SFL92068.1"/>
    </source>
</evidence>
<evidence type="ECO:0008006" key="4">
    <source>
        <dbReference type="Google" id="ProtNLM"/>
    </source>
</evidence>
<feature type="chain" id="PRO_5011687723" description="DUF5333 domain-containing protein" evidence="1">
    <location>
        <begin position="24"/>
        <end position="136"/>
    </location>
</feature>
<keyword evidence="3" id="KW-1185">Reference proteome</keyword>
<dbReference type="InterPro" id="IPR020349">
    <property type="entry name" value="Uncharacterised_14.7kDa"/>
</dbReference>
<accession>A0A1I4LLU8</accession>
<evidence type="ECO:0000256" key="1">
    <source>
        <dbReference type="SAM" id="SignalP"/>
    </source>
</evidence>
<dbReference type="Pfam" id="PF17267">
    <property type="entry name" value="DUF5333"/>
    <property type="match status" value="1"/>
</dbReference>
<evidence type="ECO:0000313" key="3">
    <source>
        <dbReference type="Proteomes" id="UP000199144"/>
    </source>
</evidence>
<keyword evidence="1" id="KW-0732">Signal</keyword>
<feature type="signal peptide" evidence="1">
    <location>
        <begin position="1"/>
        <end position="23"/>
    </location>
</feature>
<dbReference type="STRING" id="254406.SAMN04488042_102148"/>
<dbReference type="Proteomes" id="UP000199144">
    <property type="component" value="Unassembled WGS sequence"/>
</dbReference>
<sequence length="136" mass="15041">MTRFATAIVIATAIATSAGFASAKPPLREVREIDDQIYYGLVAYVLAEECDGLSARKLKGINDLWTLGRRARELGYSDQEIKAYIRSKDEKARMRARGDAWLKSKGVSLDDQEAVCALGRAEIERNSAIGVYLRAN</sequence>